<feature type="region of interest" description="Disordered" evidence="6">
    <location>
        <begin position="33"/>
        <end position="158"/>
    </location>
</feature>
<feature type="region of interest" description="Disordered" evidence="6">
    <location>
        <begin position="326"/>
        <end position="400"/>
    </location>
</feature>
<keyword evidence="5" id="KW-0539">Nucleus</keyword>
<proteinExistence type="inferred from homology"/>
<dbReference type="GO" id="GO:0042273">
    <property type="term" value="P:ribosomal large subunit biogenesis"/>
    <property type="evidence" value="ECO:0007669"/>
    <property type="project" value="TreeGrafter"/>
</dbReference>
<dbReference type="RefSeq" id="XP_017987357.1">
    <property type="nucleotide sequence ID" value="XM_018132065.1"/>
</dbReference>
<evidence type="ECO:0000313" key="7">
    <source>
        <dbReference type="EMBL" id="AMD20361.1"/>
    </source>
</evidence>
<feature type="compositionally biased region" description="Basic residues" evidence="6">
    <location>
        <begin position="77"/>
        <end position="87"/>
    </location>
</feature>
<evidence type="ECO:0000256" key="2">
    <source>
        <dbReference type="ARBA" id="ARBA00007336"/>
    </source>
</evidence>
<reference evidence="7 8" key="1">
    <citation type="submission" date="2016-01" db="EMBL/GenBank/DDBJ databases">
        <title>Genome sequence of the yeast Holleya sinecauda.</title>
        <authorList>
            <person name="Dietrich F.S."/>
        </authorList>
    </citation>
    <scope>NUCLEOTIDE SEQUENCE [LARGE SCALE GENOMIC DNA]</scope>
    <source>
        <strain evidence="7 8">ATCC 58844</strain>
    </source>
</reference>
<dbReference type="Pfam" id="PF05890">
    <property type="entry name" value="Ebp2"/>
    <property type="match status" value="1"/>
</dbReference>
<dbReference type="EMBL" id="CP014244">
    <property type="protein sequence ID" value="AMD20361.1"/>
    <property type="molecule type" value="Genomic_DNA"/>
</dbReference>
<dbReference type="PANTHER" id="PTHR13028:SF0">
    <property type="entry name" value="RRNA-PROCESSING PROTEIN EBP2-RELATED"/>
    <property type="match status" value="1"/>
</dbReference>
<dbReference type="GO" id="GO:0034399">
    <property type="term" value="C:nuclear periphery"/>
    <property type="evidence" value="ECO:0007669"/>
    <property type="project" value="TreeGrafter"/>
</dbReference>
<keyword evidence="3" id="KW-0690">Ribosome biogenesis</keyword>
<gene>
    <name evidence="7" type="ORF">AW171_hschr42250</name>
</gene>
<organism evidence="7 8">
    <name type="scientific">Eremothecium sinecaudum</name>
    <dbReference type="NCBI Taxonomy" id="45286"/>
    <lineage>
        <taxon>Eukaryota</taxon>
        <taxon>Fungi</taxon>
        <taxon>Dikarya</taxon>
        <taxon>Ascomycota</taxon>
        <taxon>Saccharomycotina</taxon>
        <taxon>Saccharomycetes</taxon>
        <taxon>Saccharomycetales</taxon>
        <taxon>Saccharomycetaceae</taxon>
        <taxon>Eremothecium</taxon>
    </lineage>
</organism>
<sequence length="400" mass="46449">MVKGFKLKELLSRRKNTDKASDVKKVAMEKAAHKLEEMSESPKVVTQDDLEAAEAAEEVDSEAEEAEEYESKALSRKEKRKLKKLQKKQQEIQEAGSEEEEAHLDLSRLARSDSESEEEEDDDEEKEVVDNQEQENDEEDEEEEEEEDVPLSDVEFDSDADVVPYQKLTINNVRAMNEALTRIRLPWEKHSFQEHQSIVSTTVCDEGIKDIYDDTERELAFYKQSLDAVKQARAKLRALNVPFKRPLDYFAEMVKSDEHMDKLKNKLIREASDKKAREEARKQRQLKKFGKQVQVATLQKRQKEKRETLEKIKDLKKKRKHSEIANQDFEIGIEEATSSHKDNKKNAKRAAKDSKYGSGGMKRFKRKNDAKSSADMTDFSQRKMKGRAPRPGKSKRSRRH</sequence>
<comment type="similarity">
    <text evidence="2">Belongs to the EBP2 family.</text>
</comment>
<dbReference type="OrthoDB" id="443772at2759"/>
<feature type="compositionally biased region" description="Basic and acidic residues" evidence="6">
    <location>
        <begin position="337"/>
        <end position="355"/>
    </location>
</feature>
<dbReference type="GO" id="GO:0030687">
    <property type="term" value="C:preribosome, large subunit precursor"/>
    <property type="evidence" value="ECO:0007669"/>
    <property type="project" value="TreeGrafter"/>
</dbReference>
<dbReference type="Proteomes" id="UP000243052">
    <property type="component" value="Chromosome iv"/>
</dbReference>
<dbReference type="PANTHER" id="PTHR13028">
    <property type="entry name" value="RRNA PROCESSING PROTEIN EBNA1-BINDING PROTEIN-RELATED"/>
    <property type="match status" value="1"/>
</dbReference>
<dbReference type="GeneID" id="28723604"/>
<dbReference type="InterPro" id="IPR008610">
    <property type="entry name" value="Ebp2"/>
</dbReference>
<dbReference type="AlphaFoldDB" id="A0A0X8HRZ4"/>
<feature type="region of interest" description="Disordered" evidence="6">
    <location>
        <begin position="273"/>
        <end position="305"/>
    </location>
</feature>
<dbReference type="GO" id="GO:0005730">
    <property type="term" value="C:nucleolus"/>
    <property type="evidence" value="ECO:0007669"/>
    <property type="project" value="UniProtKB-SubCell"/>
</dbReference>
<evidence type="ECO:0000256" key="5">
    <source>
        <dbReference type="ARBA" id="ARBA00023242"/>
    </source>
</evidence>
<keyword evidence="8" id="KW-1185">Reference proteome</keyword>
<feature type="compositionally biased region" description="Acidic residues" evidence="6">
    <location>
        <begin position="115"/>
        <end position="158"/>
    </location>
</feature>
<evidence type="ECO:0000256" key="4">
    <source>
        <dbReference type="ARBA" id="ARBA00023054"/>
    </source>
</evidence>
<evidence type="ECO:0000256" key="3">
    <source>
        <dbReference type="ARBA" id="ARBA00022517"/>
    </source>
</evidence>
<feature type="compositionally biased region" description="Basic and acidic residues" evidence="6">
    <location>
        <begin position="103"/>
        <end position="114"/>
    </location>
</feature>
<evidence type="ECO:0000256" key="6">
    <source>
        <dbReference type="SAM" id="MobiDB-lite"/>
    </source>
</evidence>
<protein>
    <submittedName>
        <fullName evidence="7">HDL383Wp</fullName>
    </submittedName>
</protein>
<evidence type="ECO:0000256" key="1">
    <source>
        <dbReference type="ARBA" id="ARBA00004604"/>
    </source>
</evidence>
<feature type="compositionally biased region" description="Basic and acidic residues" evidence="6">
    <location>
        <begin position="273"/>
        <end position="282"/>
    </location>
</feature>
<dbReference type="GO" id="GO:0006364">
    <property type="term" value="P:rRNA processing"/>
    <property type="evidence" value="ECO:0007669"/>
    <property type="project" value="TreeGrafter"/>
</dbReference>
<name>A0A0X8HRZ4_9SACH</name>
<dbReference type="STRING" id="45286.A0A0X8HRZ4"/>
<feature type="compositionally biased region" description="Basic residues" evidence="6">
    <location>
        <begin position="382"/>
        <end position="400"/>
    </location>
</feature>
<feature type="compositionally biased region" description="Acidic residues" evidence="6">
    <location>
        <begin position="48"/>
        <end position="68"/>
    </location>
</feature>
<accession>A0A0X8HRZ4</accession>
<comment type="subcellular location">
    <subcellularLocation>
        <location evidence="1">Nucleus</location>
        <location evidence="1">Nucleolus</location>
    </subcellularLocation>
</comment>
<evidence type="ECO:0000313" key="8">
    <source>
        <dbReference type="Proteomes" id="UP000243052"/>
    </source>
</evidence>
<keyword evidence="4" id="KW-0175">Coiled coil</keyword>